<dbReference type="EMBL" id="JASMQC010000007">
    <property type="protein sequence ID" value="KAK1943680.1"/>
    <property type="molecule type" value="Genomic_DNA"/>
</dbReference>
<feature type="compositionally biased region" description="Basic and acidic residues" evidence="1">
    <location>
        <begin position="373"/>
        <end position="386"/>
    </location>
</feature>
<dbReference type="Proteomes" id="UP001259832">
    <property type="component" value="Unassembled WGS sequence"/>
</dbReference>
<evidence type="ECO:0000256" key="1">
    <source>
        <dbReference type="SAM" id="MobiDB-lite"/>
    </source>
</evidence>
<feature type="region of interest" description="Disordered" evidence="1">
    <location>
        <begin position="299"/>
        <end position="426"/>
    </location>
</feature>
<name>A0AAD9GSB3_9STRA</name>
<evidence type="ECO:0000313" key="3">
    <source>
        <dbReference type="Proteomes" id="UP001259832"/>
    </source>
</evidence>
<feature type="region of interest" description="Disordered" evidence="1">
    <location>
        <begin position="1"/>
        <end position="37"/>
    </location>
</feature>
<proteinExistence type="predicted"/>
<organism evidence="2 3">
    <name type="scientific">Phytophthora citrophthora</name>
    <dbReference type="NCBI Taxonomy" id="4793"/>
    <lineage>
        <taxon>Eukaryota</taxon>
        <taxon>Sar</taxon>
        <taxon>Stramenopiles</taxon>
        <taxon>Oomycota</taxon>
        <taxon>Peronosporomycetes</taxon>
        <taxon>Peronosporales</taxon>
        <taxon>Peronosporaceae</taxon>
        <taxon>Phytophthora</taxon>
    </lineage>
</organism>
<comment type="caution">
    <text evidence="2">The sequence shown here is derived from an EMBL/GenBank/DDBJ whole genome shotgun (WGS) entry which is preliminary data.</text>
</comment>
<sequence>MSFPPKLPKAHCPASPRSTVSASMAAKQQHQSVGKTRLEARTEVTTEGLYSLKSTCCAQTLRSNDKKCFDKYRNYLKNYQISLAPELLSWAEDTVGKLESIDKLTKEDMVEIVMVSAVLTVYGELALKEMYDRGEMDALENIPVHTYDLRNNAAQQACRDKSKAKNKDKLEAAHYIGLDVMLQLNARLPVDQRMGEKLREILNHRKNFRLILAKNNQGLHKKVDTMLTNVDSNSSLNVDERARLVQIAKHAQDEGFQDAMIKANGYHLYASLREQFNRLNVGNKKRLWDINKDKCELQPVAKPSNYSSEKETPRSRFRSPSRTRQAPKVPKSPAKKQNPKRGSVQNPPAELFARKPTETSVAKSKGAVNRSEANGRERKENSENKSKKSAHSSASKAAKTPDRVYHIGPHGGKYYLNSSGNKVYVK</sequence>
<feature type="compositionally biased region" description="Polar residues" evidence="1">
    <location>
        <begin position="416"/>
        <end position="426"/>
    </location>
</feature>
<keyword evidence="3" id="KW-1185">Reference proteome</keyword>
<feature type="compositionally biased region" description="Polar residues" evidence="1">
    <location>
        <begin position="16"/>
        <end position="34"/>
    </location>
</feature>
<gene>
    <name evidence="2" type="ORF">P3T76_005076</name>
</gene>
<reference evidence="2" key="1">
    <citation type="submission" date="2023-08" db="EMBL/GenBank/DDBJ databases">
        <title>Reference Genome Resource for the Citrus Pathogen Phytophthora citrophthora.</title>
        <authorList>
            <person name="Moller H."/>
            <person name="Coetzee B."/>
            <person name="Rose L.J."/>
            <person name="Van Niekerk J.M."/>
        </authorList>
    </citation>
    <scope>NUCLEOTIDE SEQUENCE</scope>
    <source>
        <strain evidence="2">STE-U-9442</strain>
    </source>
</reference>
<dbReference type="AlphaFoldDB" id="A0AAD9GSB3"/>
<evidence type="ECO:0000313" key="2">
    <source>
        <dbReference type="EMBL" id="KAK1943680.1"/>
    </source>
</evidence>
<accession>A0AAD9GSB3</accession>
<protein>
    <submittedName>
        <fullName evidence="2">Uncharacterized protein</fullName>
    </submittedName>
</protein>